<dbReference type="InterPro" id="IPR008146">
    <property type="entry name" value="Gln_synth_cat_dom"/>
</dbReference>
<sequence>MKNTDAADQKNIFTFLATCDISARTKGRAIHNKDFTPDSSVGWVPANLGIGPLGHIVGGIPYGSSGDVRLKADASSLTTISGIPGQSDINYCFTDIVNTDGSPWESCSRTFLKNALKELEETHDVSMTASFEHEFVERAASRHPHPFSFSNFITAEPISSTLFQILENAGLEPECWLPEYAEHQYELTMKPSDPLTAADRALLLRDITTNVYRAFDSEVTFSPVATAETGGSGVHVHYGLYGRNGEAISFDPERPGRVSDFAAKFNAGVIKYAPALTAIFAPLTISYLRLKPDNWSTARAFCGLQNREALVRICPTNEINGKDPAPQVHFEFRGADAGANPWILMGCIIRAGLAGLEEDLDPVQIVEGDLDLDGIHKNLPELPSSLEKALELFEENPTVRSWFSEAWVETFLKVKRDEIDQLTGKSFDEQCEVYADVY</sequence>
<organism evidence="8 9">
    <name type="scientific">Corynebacterium incognita</name>
    <dbReference type="NCBI Taxonomy" id="2754725"/>
    <lineage>
        <taxon>Bacteria</taxon>
        <taxon>Bacillati</taxon>
        <taxon>Actinomycetota</taxon>
        <taxon>Actinomycetes</taxon>
        <taxon>Mycobacteriales</taxon>
        <taxon>Corynebacteriaceae</taxon>
        <taxon>Corynebacterium</taxon>
    </lineage>
</organism>
<keyword evidence="9" id="KW-1185">Reference proteome</keyword>
<comment type="similarity">
    <text evidence="1 5 6">Belongs to the glutamine synthetase family.</text>
</comment>
<keyword evidence="3" id="KW-0547">Nucleotide-binding</keyword>
<evidence type="ECO:0000256" key="4">
    <source>
        <dbReference type="ARBA" id="ARBA00022840"/>
    </source>
</evidence>
<name>A0A7G7CSG7_9CORY</name>
<evidence type="ECO:0000313" key="9">
    <source>
        <dbReference type="Proteomes" id="UP000515743"/>
    </source>
</evidence>
<dbReference type="InterPro" id="IPR036651">
    <property type="entry name" value="Gln_synt_N_sf"/>
</dbReference>
<evidence type="ECO:0000256" key="5">
    <source>
        <dbReference type="PROSITE-ProRule" id="PRU01331"/>
    </source>
</evidence>
<evidence type="ECO:0000256" key="3">
    <source>
        <dbReference type="ARBA" id="ARBA00022741"/>
    </source>
</evidence>
<dbReference type="SUPFAM" id="SSF55931">
    <property type="entry name" value="Glutamine synthetase/guanido kinase"/>
    <property type="match status" value="1"/>
</dbReference>
<dbReference type="GO" id="GO:0005524">
    <property type="term" value="F:ATP binding"/>
    <property type="evidence" value="ECO:0007669"/>
    <property type="project" value="UniProtKB-KW"/>
</dbReference>
<evidence type="ECO:0000256" key="1">
    <source>
        <dbReference type="ARBA" id="ARBA00009897"/>
    </source>
</evidence>
<dbReference type="PROSITE" id="PS51987">
    <property type="entry name" value="GS_CATALYTIC"/>
    <property type="match status" value="1"/>
</dbReference>
<dbReference type="PANTHER" id="PTHR43785">
    <property type="entry name" value="GAMMA-GLUTAMYLPUTRESCINE SYNTHETASE"/>
    <property type="match status" value="1"/>
</dbReference>
<reference evidence="8 9" key="1">
    <citation type="submission" date="2020-07" db="EMBL/GenBank/DDBJ databases">
        <title>Complete genome and description of Corynebacterium incognita strain Marseille-Q3630 sp. nov.</title>
        <authorList>
            <person name="Boxberger M."/>
        </authorList>
    </citation>
    <scope>NUCLEOTIDE SEQUENCE [LARGE SCALE GENOMIC DNA]</scope>
    <source>
        <strain evidence="8 9">Marseille-Q3630</strain>
    </source>
</reference>
<gene>
    <name evidence="8" type="ORF">H0194_05460</name>
</gene>
<dbReference type="Pfam" id="PF00120">
    <property type="entry name" value="Gln-synt_C"/>
    <property type="match status" value="1"/>
</dbReference>
<dbReference type="AlphaFoldDB" id="A0A7G7CSG7"/>
<keyword evidence="4" id="KW-0067">ATP-binding</keyword>
<dbReference type="KEGG" id="cik:H0194_05460"/>
<dbReference type="InterPro" id="IPR008147">
    <property type="entry name" value="Gln_synt_N"/>
</dbReference>
<dbReference type="GO" id="GO:0006542">
    <property type="term" value="P:glutamine biosynthetic process"/>
    <property type="evidence" value="ECO:0007669"/>
    <property type="project" value="InterPro"/>
</dbReference>
<dbReference type="InterPro" id="IPR014746">
    <property type="entry name" value="Gln_synth/guanido_kin_cat_dom"/>
</dbReference>
<dbReference type="Gene3D" id="3.10.20.70">
    <property type="entry name" value="Glutamine synthetase, N-terminal domain"/>
    <property type="match status" value="1"/>
</dbReference>
<feature type="domain" description="GS catalytic" evidence="7">
    <location>
        <begin position="108"/>
        <end position="438"/>
    </location>
</feature>
<dbReference type="SMART" id="SM01230">
    <property type="entry name" value="Gln-synt_C"/>
    <property type="match status" value="1"/>
</dbReference>
<evidence type="ECO:0000256" key="2">
    <source>
        <dbReference type="ARBA" id="ARBA00022598"/>
    </source>
</evidence>
<evidence type="ECO:0000256" key="6">
    <source>
        <dbReference type="RuleBase" id="RU000384"/>
    </source>
</evidence>
<proteinExistence type="inferred from homology"/>
<accession>A0A7G7CSG7</accession>
<evidence type="ECO:0000259" key="7">
    <source>
        <dbReference type="PROSITE" id="PS51987"/>
    </source>
</evidence>
<dbReference type="PANTHER" id="PTHR43785:SF12">
    <property type="entry name" value="TYPE-1 GLUTAMINE SYNTHETASE 2"/>
    <property type="match status" value="1"/>
</dbReference>
<protein>
    <submittedName>
        <fullName evidence="8">Glutamine synthetase</fullName>
    </submittedName>
</protein>
<dbReference type="Gene3D" id="3.30.590.10">
    <property type="entry name" value="Glutamine synthetase/guanido kinase, catalytic domain"/>
    <property type="match status" value="1"/>
</dbReference>
<dbReference type="EMBL" id="CP059404">
    <property type="protein sequence ID" value="QNE90533.1"/>
    <property type="molecule type" value="Genomic_DNA"/>
</dbReference>
<evidence type="ECO:0000313" key="8">
    <source>
        <dbReference type="EMBL" id="QNE90533.1"/>
    </source>
</evidence>
<keyword evidence="2" id="KW-0436">Ligase</keyword>
<dbReference type="Proteomes" id="UP000515743">
    <property type="component" value="Chromosome"/>
</dbReference>
<dbReference type="Pfam" id="PF16952">
    <property type="entry name" value="Gln-synt_N_2"/>
    <property type="match status" value="1"/>
</dbReference>
<dbReference type="GO" id="GO:0004356">
    <property type="term" value="F:glutamine synthetase activity"/>
    <property type="evidence" value="ECO:0007669"/>
    <property type="project" value="InterPro"/>
</dbReference>